<evidence type="ECO:0000256" key="2">
    <source>
        <dbReference type="ARBA" id="ARBA00022771"/>
    </source>
</evidence>
<dbReference type="InterPro" id="IPR007527">
    <property type="entry name" value="Znf_SWIM"/>
</dbReference>
<dbReference type="Pfam" id="PF00564">
    <property type="entry name" value="PB1"/>
    <property type="match status" value="1"/>
</dbReference>
<proteinExistence type="predicted"/>
<protein>
    <recommendedName>
        <fullName evidence="6">SWIM-type domain-containing protein</fullName>
    </recommendedName>
</protein>
<sequence length="962" mass="107489">MRFSVHRKVPPSHFPELLKKISMVREKLILICQYGGEFLTNDDGSLTYAGGEAQAVNVNRETLFDDLKLKLAEMCNLEYKTMSIKYFLPKNRRNLITLSNDKDLKRMLDFHGNSVTADIFVMGREGFDHDTVSMYAGRDTGIKFAETVNHIVAWATSSPIDAASPVGLNVAHIVTPTPAALVAFDTTSAPTNATSAVTPAAAILSPAATRTDSEIAVDATAQSPTKMIIASIPSPKSADSDDLSTDPHSPVAADPIAYNPIDIDMSATPADTVKKRRRTASWKIGANGPTIVTIADDTGEKRSRRKTSQNQSIVVIADNMEQQDNVPIKDDSGTLSTFTVSDDVSLEKLVASWKDGITGIGQDFKSVYEFRDTLQKYAIAHRFVYRLKKNDSNRASGRCVAEGCSWRIHASWVPAAQSFRIKKLNNSHTCGGESWKSAHPTKNWLVSIIKDRLRDSPHHKPKDIANSILRDFGIELNYTQVWRGIENAREQLQGSYKDAYNQLPCYCEKLVETNPGSFAKLFTTTDKRFQCLFISFHTSIQGFQNCCRPLLFLEATSLKSKYQEVLLTASAMDGDDGFFLVAFAIVDVENDDNWHWFLEQLKSAVSTSRSITFVSDREKGLKAAVLDVFENAHHGYSIYHLMESFKKNLKGPFHGDGKASLPGFFMAAAHAVRLDGFRKFTEQIKRVSSQAYNWVMQIEPEYWTSSSFKGECYNQISQNIAESYSKLMEEVRELPIIQKIEALRGMMTELMNTRQMNSSTWSGKLVPSKEEKLQEEIHKARGLKVLFSSDTLFEVHDESIHVVNLDKWDCTCLGWKATGLPCHHAIAVFNCTGKSIYDYCSRYFTVDSFRLTYSESIHPVPGIDKPLDSFRLTYSESVHPEPGIDKPLDSLCLTYSESIHPVPGIDKPVEKEEVVSNSTHVLPPCSSRPPTTPSQQKKKRPKSEGSIKREVSCTRCKEAGTQ</sequence>
<dbReference type="OrthoDB" id="125347at2759"/>
<dbReference type="Gene3D" id="3.10.20.90">
    <property type="entry name" value="Phosphatidylinositol 3-kinase Catalytic Subunit, Chain A, domain 1"/>
    <property type="match status" value="1"/>
</dbReference>
<keyword evidence="2 4" id="KW-0863">Zinc-finger</keyword>
<dbReference type="Pfam" id="PF04434">
    <property type="entry name" value="SWIM"/>
    <property type="match status" value="1"/>
</dbReference>
<dbReference type="GO" id="GO:0008270">
    <property type="term" value="F:zinc ion binding"/>
    <property type="evidence" value="ECO:0007669"/>
    <property type="project" value="UniProtKB-KW"/>
</dbReference>
<accession>A0A5J5AY23</accession>
<organism evidence="7 8">
    <name type="scientific">Nyssa sinensis</name>
    <dbReference type="NCBI Taxonomy" id="561372"/>
    <lineage>
        <taxon>Eukaryota</taxon>
        <taxon>Viridiplantae</taxon>
        <taxon>Streptophyta</taxon>
        <taxon>Embryophyta</taxon>
        <taxon>Tracheophyta</taxon>
        <taxon>Spermatophyta</taxon>
        <taxon>Magnoliopsida</taxon>
        <taxon>eudicotyledons</taxon>
        <taxon>Gunneridae</taxon>
        <taxon>Pentapetalae</taxon>
        <taxon>asterids</taxon>
        <taxon>Cornales</taxon>
        <taxon>Nyssaceae</taxon>
        <taxon>Nyssa</taxon>
    </lineage>
</organism>
<name>A0A5J5AY23_9ASTE</name>
<evidence type="ECO:0000313" key="8">
    <source>
        <dbReference type="Proteomes" id="UP000325577"/>
    </source>
</evidence>
<feature type="region of interest" description="Disordered" evidence="5">
    <location>
        <begin position="903"/>
        <end position="962"/>
    </location>
</feature>
<gene>
    <name evidence="7" type="ORF">F0562_030181</name>
</gene>
<dbReference type="PROSITE" id="PS50966">
    <property type="entry name" value="ZF_SWIM"/>
    <property type="match status" value="1"/>
</dbReference>
<dbReference type="InterPro" id="IPR006564">
    <property type="entry name" value="Znf_PMZ"/>
</dbReference>
<dbReference type="PANTHER" id="PTHR31973">
    <property type="entry name" value="POLYPROTEIN, PUTATIVE-RELATED"/>
    <property type="match status" value="1"/>
</dbReference>
<dbReference type="SUPFAM" id="SSF54277">
    <property type="entry name" value="CAD &amp; PB1 domains"/>
    <property type="match status" value="1"/>
</dbReference>
<evidence type="ECO:0000259" key="6">
    <source>
        <dbReference type="PROSITE" id="PS50966"/>
    </source>
</evidence>
<feature type="compositionally biased region" description="Basic and acidic residues" evidence="5">
    <location>
        <begin position="942"/>
        <end position="962"/>
    </location>
</feature>
<dbReference type="InterPro" id="IPR004332">
    <property type="entry name" value="Transposase_MuDR"/>
</dbReference>
<keyword evidence="8" id="KW-1185">Reference proteome</keyword>
<dbReference type="Proteomes" id="UP000325577">
    <property type="component" value="Linkage Group LG17"/>
</dbReference>
<evidence type="ECO:0000256" key="1">
    <source>
        <dbReference type="ARBA" id="ARBA00022723"/>
    </source>
</evidence>
<dbReference type="SMART" id="SM00666">
    <property type="entry name" value="PB1"/>
    <property type="match status" value="1"/>
</dbReference>
<dbReference type="Pfam" id="PF03108">
    <property type="entry name" value="DBD_Tnp_Mut"/>
    <property type="match status" value="1"/>
</dbReference>
<dbReference type="SMART" id="SM00575">
    <property type="entry name" value="ZnF_PMZ"/>
    <property type="match status" value="1"/>
</dbReference>
<dbReference type="PANTHER" id="PTHR31973:SF149">
    <property type="entry name" value="SWIM-TYPE DOMAIN-CONTAINING PROTEIN"/>
    <property type="match status" value="1"/>
</dbReference>
<evidence type="ECO:0000313" key="7">
    <source>
        <dbReference type="EMBL" id="KAA8535178.1"/>
    </source>
</evidence>
<dbReference type="InterPro" id="IPR000270">
    <property type="entry name" value="PB1_dom"/>
</dbReference>
<keyword evidence="1" id="KW-0479">Metal-binding</keyword>
<feature type="domain" description="SWIM-type" evidence="6">
    <location>
        <begin position="801"/>
        <end position="833"/>
    </location>
</feature>
<reference evidence="7 8" key="1">
    <citation type="submission" date="2019-09" db="EMBL/GenBank/DDBJ databases">
        <title>A chromosome-level genome assembly of the Chinese tupelo Nyssa sinensis.</title>
        <authorList>
            <person name="Yang X."/>
            <person name="Kang M."/>
            <person name="Yang Y."/>
            <person name="Xiong H."/>
            <person name="Wang M."/>
            <person name="Zhang Z."/>
            <person name="Wang Z."/>
            <person name="Wu H."/>
            <person name="Ma T."/>
            <person name="Liu J."/>
            <person name="Xi Z."/>
        </authorList>
    </citation>
    <scope>NUCLEOTIDE SEQUENCE [LARGE SCALE GENOMIC DNA]</scope>
    <source>
        <strain evidence="7">J267</strain>
        <tissue evidence="7">Leaf</tissue>
    </source>
</reference>
<evidence type="ECO:0000256" key="3">
    <source>
        <dbReference type="ARBA" id="ARBA00022833"/>
    </source>
</evidence>
<feature type="region of interest" description="Disordered" evidence="5">
    <location>
        <begin position="232"/>
        <end position="256"/>
    </location>
</feature>
<evidence type="ECO:0000256" key="5">
    <source>
        <dbReference type="SAM" id="MobiDB-lite"/>
    </source>
</evidence>
<evidence type="ECO:0000256" key="4">
    <source>
        <dbReference type="PROSITE-ProRule" id="PRU00325"/>
    </source>
</evidence>
<dbReference type="InterPro" id="IPR018289">
    <property type="entry name" value="MULE_transposase_dom"/>
</dbReference>
<keyword evidence="3" id="KW-0862">Zinc</keyword>
<dbReference type="Pfam" id="PF10551">
    <property type="entry name" value="MULE"/>
    <property type="match status" value="1"/>
</dbReference>
<dbReference type="AlphaFoldDB" id="A0A5J5AY23"/>
<dbReference type="EMBL" id="CM018040">
    <property type="protein sequence ID" value="KAA8535178.1"/>
    <property type="molecule type" value="Genomic_DNA"/>
</dbReference>